<evidence type="ECO:0000256" key="1">
    <source>
        <dbReference type="ARBA" id="ARBA00007092"/>
    </source>
</evidence>
<feature type="binding site" evidence="6">
    <location>
        <position position="275"/>
    </location>
    <ligand>
        <name>Mg(2+)</name>
        <dbReference type="ChEBI" id="CHEBI:18420"/>
        <label>1</label>
    </ligand>
</feature>
<feature type="site" description="Interaction with DNA substrate" evidence="7">
    <location>
        <position position="275"/>
    </location>
</feature>
<evidence type="ECO:0000256" key="4">
    <source>
        <dbReference type="ARBA" id="ARBA00022842"/>
    </source>
</evidence>
<dbReference type="AlphaFoldDB" id="A0A2H0KRR1"/>
<feature type="active site" evidence="5">
    <location>
        <position position="108"/>
    </location>
</feature>
<evidence type="ECO:0000256" key="5">
    <source>
        <dbReference type="PIRSR" id="PIRSR604808-1"/>
    </source>
</evidence>
<dbReference type="GO" id="GO:0008311">
    <property type="term" value="F:double-stranded DNA 3'-5' DNA exonuclease activity"/>
    <property type="evidence" value="ECO:0007669"/>
    <property type="project" value="TreeGrafter"/>
</dbReference>
<dbReference type="Gene3D" id="3.60.10.10">
    <property type="entry name" value="Endonuclease/exonuclease/phosphatase"/>
    <property type="match status" value="1"/>
</dbReference>
<dbReference type="GO" id="GO:0008081">
    <property type="term" value="F:phosphoric diester hydrolase activity"/>
    <property type="evidence" value="ECO:0007669"/>
    <property type="project" value="TreeGrafter"/>
</dbReference>
<gene>
    <name evidence="9" type="ORF">COV84_04495</name>
</gene>
<dbReference type="InterPro" id="IPR036691">
    <property type="entry name" value="Endo/exonu/phosph_ase_sf"/>
</dbReference>
<dbReference type="PROSITE" id="PS51435">
    <property type="entry name" value="AP_NUCLEASE_F1_4"/>
    <property type="match status" value="1"/>
</dbReference>
<dbReference type="Pfam" id="PF03372">
    <property type="entry name" value="Exo_endo_phos"/>
    <property type="match status" value="1"/>
</dbReference>
<comment type="caution">
    <text evidence="9">The sequence shown here is derived from an EMBL/GenBank/DDBJ whole genome shotgun (WGS) entry which is preliminary data.</text>
</comment>
<feature type="domain" description="Endonuclease/exonuclease/phosphatase" evidence="8">
    <location>
        <begin position="4"/>
        <end position="275"/>
    </location>
</feature>
<keyword evidence="3" id="KW-0378">Hydrolase</keyword>
<accession>A0A2H0KRR1</accession>
<dbReference type="InterPro" id="IPR020847">
    <property type="entry name" value="AP_endonuclease_F1_BS"/>
</dbReference>
<feature type="site" description="Important for catalytic activity" evidence="7">
    <location>
        <position position="249"/>
    </location>
</feature>
<evidence type="ECO:0000256" key="2">
    <source>
        <dbReference type="ARBA" id="ARBA00022723"/>
    </source>
</evidence>
<evidence type="ECO:0000256" key="7">
    <source>
        <dbReference type="PIRSR" id="PIRSR604808-3"/>
    </source>
</evidence>
<feature type="site" description="Transition state stabilizer" evidence="7">
    <location>
        <position position="180"/>
    </location>
</feature>
<dbReference type="EMBL" id="PCVO01000068">
    <property type="protein sequence ID" value="PIQ74826.1"/>
    <property type="molecule type" value="Genomic_DNA"/>
</dbReference>
<feature type="active site" description="Proton acceptor" evidence="5">
    <location>
        <position position="275"/>
    </location>
</feature>
<dbReference type="PROSITE" id="PS00726">
    <property type="entry name" value="AP_NUCLEASE_F1_1"/>
    <property type="match status" value="1"/>
</dbReference>
<evidence type="ECO:0000256" key="3">
    <source>
        <dbReference type="ARBA" id="ARBA00022801"/>
    </source>
</evidence>
<feature type="binding site" evidence="6">
    <location>
        <position position="274"/>
    </location>
    <ligand>
        <name>Mg(2+)</name>
        <dbReference type="ChEBI" id="CHEBI:18420"/>
        <label>1</label>
    </ligand>
</feature>
<evidence type="ECO:0000313" key="10">
    <source>
        <dbReference type="Proteomes" id="UP000229317"/>
    </source>
</evidence>
<evidence type="ECO:0000259" key="8">
    <source>
        <dbReference type="Pfam" id="PF03372"/>
    </source>
</evidence>
<dbReference type="Proteomes" id="UP000229317">
    <property type="component" value="Unassembled WGS sequence"/>
</dbReference>
<name>A0A2H0KRR1_9BACT</name>
<comment type="cofactor">
    <cofactor evidence="6">
        <name>Mg(2+)</name>
        <dbReference type="ChEBI" id="CHEBI:18420"/>
    </cofactor>
    <cofactor evidence="6">
        <name>Mn(2+)</name>
        <dbReference type="ChEBI" id="CHEBI:29035"/>
    </cofactor>
    <text evidence="6">Probably binds two magnesium or manganese ions per subunit.</text>
</comment>
<keyword evidence="2 6" id="KW-0479">Metal-binding</keyword>
<protein>
    <submittedName>
        <fullName evidence="9">Exodeoxyribonuclease III</fullName>
    </submittedName>
</protein>
<feature type="active site" description="Proton donor/acceptor" evidence="5">
    <location>
        <position position="178"/>
    </location>
</feature>
<dbReference type="PANTHER" id="PTHR22748">
    <property type="entry name" value="AP ENDONUCLEASE"/>
    <property type="match status" value="1"/>
</dbReference>
<keyword evidence="4 6" id="KW-0460">Magnesium</keyword>
<keyword evidence="6" id="KW-0464">Manganese</keyword>
<dbReference type="GO" id="GO:0003677">
    <property type="term" value="F:DNA binding"/>
    <property type="evidence" value="ECO:0007669"/>
    <property type="project" value="InterPro"/>
</dbReference>
<dbReference type="GO" id="GO:0046872">
    <property type="term" value="F:metal ion binding"/>
    <property type="evidence" value="ECO:0007669"/>
    <property type="project" value="UniProtKB-KW"/>
</dbReference>
<dbReference type="InterPro" id="IPR004808">
    <property type="entry name" value="AP_endonuc_1"/>
</dbReference>
<evidence type="ECO:0000313" key="9">
    <source>
        <dbReference type="EMBL" id="PIQ74826.1"/>
    </source>
</evidence>
<sequence>MKILSWNVNGLRAAYKRNFLKWLKSVDADFICLQEIKAQKEKLPDELLNIDKYHAFFNFAQKPGYSGVAIYAKQKPAKTEYKLGLKRFDQEGRIIALTYPGFSLINVYLPHGGRGKENLVYKLEVYKFLINYLKKLKAEPKFYSLSSSKGKILASNPSTRSADGLAQGINRPVIIIGDFNIAHTALDLARPKQNQNNIMFTPEERAQIDALVELGFTDIFRMFHKGGENYTWWPYFANARARNLGWRIDYCFTSKSLAPKVKKAFILSDVFGSDHCPIGVEI</sequence>
<comment type="similarity">
    <text evidence="1">Belongs to the DNA repair enzymes AP/ExoA family.</text>
</comment>
<dbReference type="InterPro" id="IPR005135">
    <property type="entry name" value="Endo/exonuclease/phosphatase"/>
</dbReference>
<feature type="binding site" evidence="6">
    <location>
        <position position="180"/>
    </location>
    <ligand>
        <name>Mg(2+)</name>
        <dbReference type="ChEBI" id="CHEBI:18420"/>
        <label>1</label>
    </ligand>
</feature>
<feature type="binding site" evidence="6">
    <location>
        <position position="178"/>
    </location>
    <ligand>
        <name>Mg(2+)</name>
        <dbReference type="ChEBI" id="CHEBI:18420"/>
        <label>1</label>
    </ligand>
</feature>
<dbReference type="GO" id="GO:0006284">
    <property type="term" value="P:base-excision repair"/>
    <property type="evidence" value="ECO:0007669"/>
    <property type="project" value="TreeGrafter"/>
</dbReference>
<dbReference type="NCBIfam" id="TIGR00633">
    <property type="entry name" value="xth"/>
    <property type="match status" value="2"/>
</dbReference>
<evidence type="ECO:0000256" key="6">
    <source>
        <dbReference type="PIRSR" id="PIRSR604808-2"/>
    </source>
</evidence>
<dbReference type="PANTHER" id="PTHR22748:SF6">
    <property type="entry name" value="DNA-(APURINIC OR APYRIMIDINIC SITE) ENDONUCLEASE"/>
    <property type="match status" value="1"/>
</dbReference>
<reference evidence="9 10" key="1">
    <citation type="submission" date="2017-09" db="EMBL/GenBank/DDBJ databases">
        <title>Depth-based differentiation of microbial function through sediment-hosted aquifers and enrichment of novel symbionts in the deep terrestrial subsurface.</title>
        <authorList>
            <person name="Probst A.J."/>
            <person name="Ladd B."/>
            <person name="Jarett J.K."/>
            <person name="Geller-Mcgrath D.E."/>
            <person name="Sieber C.M."/>
            <person name="Emerson J.B."/>
            <person name="Anantharaman K."/>
            <person name="Thomas B.C."/>
            <person name="Malmstrom R."/>
            <person name="Stieglmeier M."/>
            <person name="Klingl A."/>
            <person name="Woyke T."/>
            <person name="Ryan C.M."/>
            <person name="Banfield J.F."/>
        </authorList>
    </citation>
    <scope>NUCLEOTIDE SEQUENCE [LARGE SCALE GENOMIC DNA]</scope>
    <source>
        <strain evidence="9">CG11_big_fil_rev_8_21_14_0_20_40_15</strain>
    </source>
</reference>
<dbReference type="GO" id="GO:0003906">
    <property type="term" value="F:DNA-(apurinic or apyrimidinic site) endonuclease activity"/>
    <property type="evidence" value="ECO:0007669"/>
    <property type="project" value="TreeGrafter"/>
</dbReference>
<proteinExistence type="inferred from homology"/>
<organism evidence="9 10">
    <name type="scientific">Candidatus Portnoybacteria bacterium CG11_big_fil_rev_8_21_14_0_20_40_15</name>
    <dbReference type="NCBI Taxonomy" id="1974817"/>
    <lineage>
        <taxon>Bacteria</taxon>
        <taxon>Candidatus Portnoyibacteriota</taxon>
    </lineage>
</organism>
<feature type="binding site" evidence="6">
    <location>
        <position position="35"/>
    </location>
    <ligand>
        <name>Mg(2+)</name>
        <dbReference type="ChEBI" id="CHEBI:18420"/>
        <label>1</label>
    </ligand>
</feature>
<dbReference type="SUPFAM" id="SSF56219">
    <property type="entry name" value="DNase I-like"/>
    <property type="match status" value="1"/>
</dbReference>
<feature type="binding site" evidence="6">
    <location>
        <position position="7"/>
    </location>
    <ligand>
        <name>Mg(2+)</name>
        <dbReference type="ChEBI" id="CHEBI:18420"/>
        <label>1</label>
    </ligand>
</feature>